<protein>
    <recommendedName>
        <fullName evidence="3">Nucleoside 2-deoxyribosyltransferase</fullName>
    </recommendedName>
</protein>
<evidence type="ECO:0008006" key="3">
    <source>
        <dbReference type="Google" id="ProtNLM"/>
    </source>
</evidence>
<gene>
    <name evidence="1" type="ORF">HCR_23370</name>
</gene>
<dbReference type="Gene3D" id="3.40.50.450">
    <property type="match status" value="1"/>
</dbReference>
<dbReference type="EMBL" id="AP027371">
    <property type="protein sequence ID" value="BDY14024.1"/>
    <property type="molecule type" value="Genomic_DNA"/>
</dbReference>
<proteinExistence type="predicted"/>
<keyword evidence="2" id="KW-1185">Reference proteome</keyword>
<dbReference type="RefSeq" id="WP_286338084.1">
    <property type="nucleotide sequence ID" value="NZ_AP027371.1"/>
</dbReference>
<reference evidence="1 2" key="1">
    <citation type="submission" date="2023-03" db="EMBL/GenBank/DDBJ databases">
        <title>Description of Hydrogenimonas sp. ISO32.</title>
        <authorList>
            <person name="Mino S."/>
            <person name="Fukazawa S."/>
            <person name="Sawabe T."/>
        </authorList>
    </citation>
    <scope>NUCLEOTIDE SEQUENCE [LARGE SCALE GENOMIC DNA]</scope>
    <source>
        <strain evidence="1 2">ISO32</strain>
        <plasmid evidence="1 2">pISO32_1</plasmid>
    </source>
</reference>
<keyword evidence="1" id="KW-0614">Plasmid</keyword>
<evidence type="ECO:0000313" key="2">
    <source>
        <dbReference type="Proteomes" id="UP001321445"/>
    </source>
</evidence>
<accession>A0ABN6WZW4</accession>
<name>A0ABN6WZW4_9BACT</name>
<dbReference type="Proteomes" id="UP001321445">
    <property type="component" value="Plasmid pISO32_1"/>
</dbReference>
<sequence length="305" mass="35597">MPNDGKCPICQADAKIFDYDTLHNRRAIECKNCGKYYLLDMLWDDMDIYEKEKDKFYKLSSWIYEQNNSFDIVPEINEEKLKEILQKPDKKIKEKFECFMKSLSQIKPHQDLPVNIRIKCWIKDEEELAKIFQKALDENFIDGKVERFIGGSFGLIFNGLTFEGLEYIESLDEPNVGSKQVFAAFYFSNAIKEVFDNHVKEAIEECGLRYVRVSSSTTKHDTTINDEIIAKIKSSRLVIADFTGQRNSVYFEAGYAMGMGLPIIWTCKKEDVENLSFDTRQYPHILWEDGNDLKENLIHRIKVVI</sequence>
<organism evidence="1 2">
    <name type="scientific">Hydrogenimonas cancrithermarum</name>
    <dbReference type="NCBI Taxonomy" id="2993563"/>
    <lineage>
        <taxon>Bacteria</taxon>
        <taxon>Pseudomonadati</taxon>
        <taxon>Campylobacterota</taxon>
        <taxon>Epsilonproteobacteria</taxon>
        <taxon>Campylobacterales</taxon>
        <taxon>Hydrogenimonadaceae</taxon>
        <taxon>Hydrogenimonas</taxon>
    </lineage>
</organism>
<evidence type="ECO:0000313" key="1">
    <source>
        <dbReference type="EMBL" id="BDY14024.1"/>
    </source>
</evidence>
<geneLocation type="plasmid" evidence="1 2">
    <name>pISO32_1</name>
</geneLocation>